<sequence length="121" mass="13969">MMILQVPLGVGVAHKYNGTDGVCMTLYGDDVANQSQVFEVYNMAKLWNILCIFKELLQMRHIQEVMLFLEYRLMSGHSMTDPGTNYRTRNEIQEVRQTHDPITSFKEKITPTNLITADELK</sequence>
<dbReference type="PANTHER" id="PTHR11516:SF60">
    <property type="entry name" value="PYRUVATE DEHYDROGENASE E1 COMPONENT SUBUNIT ALPHA"/>
    <property type="match status" value="1"/>
</dbReference>
<comment type="caution">
    <text evidence="6">The sequence shown here is derived from an EMBL/GenBank/DDBJ whole genome shotgun (WGS) entry which is preliminary data.</text>
</comment>
<evidence type="ECO:0000313" key="7">
    <source>
        <dbReference type="Proteomes" id="UP000292052"/>
    </source>
</evidence>
<protein>
    <submittedName>
        <fullName evidence="6">E1 dh domain containing protein</fullName>
    </submittedName>
</protein>
<evidence type="ECO:0000256" key="1">
    <source>
        <dbReference type="ARBA" id="ARBA00001964"/>
    </source>
</evidence>
<evidence type="ECO:0000256" key="3">
    <source>
        <dbReference type="ARBA" id="ARBA00023002"/>
    </source>
</evidence>
<dbReference type="Pfam" id="PF00676">
    <property type="entry name" value="E1_dh"/>
    <property type="match status" value="2"/>
</dbReference>
<dbReference type="EMBL" id="QDEB01097476">
    <property type="protein sequence ID" value="RZC32426.1"/>
    <property type="molecule type" value="Genomic_DNA"/>
</dbReference>
<dbReference type="OrthoDB" id="6779997at2759"/>
<feature type="non-terminal residue" evidence="6">
    <location>
        <position position="121"/>
    </location>
</feature>
<proteinExistence type="predicted"/>
<gene>
    <name evidence="6" type="ORF">BDFB_009751</name>
</gene>
<evidence type="ECO:0000256" key="4">
    <source>
        <dbReference type="ARBA" id="ARBA00023052"/>
    </source>
</evidence>
<name>A0A482VII3_ASBVE</name>
<dbReference type="Gene3D" id="3.40.50.970">
    <property type="match status" value="2"/>
</dbReference>
<comment type="cofactor">
    <cofactor evidence="1">
        <name>thiamine diphosphate</name>
        <dbReference type="ChEBI" id="CHEBI:58937"/>
    </cofactor>
</comment>
<dbReference type="PANTHER" id="PTHR11516">
    <property type="entry name" value="PYRUVATE DEHYDROGENASE E1 COMPONENT, ALPHA SUBUNIT BACTERIAL AND ORGANELLAR"/>
    <property type="match status" value="1"/>
</dbReference>
<dbReference type="InterPro" id="IPR001017">
    <property type="entry name" value="DH_E1"/>
</dbReference>
<dbReference type="InterPro" id="IPR050642">
    <property type="entry name" value="PDH_E1_Alpha_Subunit"/>
</dbReference>
<dbReference type="GO" id="GO:0004739">
    <property type="term" value="F:pyruvate dehydrogenase (acetyl-transferring) activity"/>
    <property type="evidence" value="ECO:0007669"/>
    <property type="project" value="TreeGrafter"/>
</dbReference>
<dbReference type="GO" id="GO:0006086">
    <property type="term" value="P:pyruvate decarboxylation to acetyl-CoA"/>
    <property type="evidence" value="ECO:0007669"/>
    <property type="project" value="TreeGrafter"/>
</dbReference>
<keyword evidence="3" id="KW-0560">Oxidoreductase</keyword>
<dbReference type="AlphaFoldDB" id="A0A482VII3"/>
<feature type="domain" description="Dehydrogenase E1 component" evidence="5">
    <location>
        <begin position="69"/>
        <end position="121"/>
    </location>
</feature>
<evidence type="ECO:0000259" key="5">
    <source>
        <dbReference type="Pfam" id="PF00676"/>
    </source>
</evidence>
<evidence type="ECO:0000256" key="2">
    <source>
        <dbReference type="ARBA" id="ARBA00022946"/>
    </source>
</evidence>
<dbReference type="SUPFAM" id="SSF52518">
    <property type="entry name" value="Thiamin diphosphate-binding fold (THDP-binding)"/>
    <property type="match status" value="1"/>
</dbReference>
<organism evidence="6 7">
    <name type="scientific">Asbolus verrucosus</name>
    <name type="common">Desert ironclad beetle</name>
    <dbReference type="NCBI Taxonomy" id="1661398"/>
    <lineage>
        <taxon>Eukaryota</taxon>
        <taxon>Metazoa</taxon>
        <taxon>Ecdysozoa</taxon>
        <taxon>Arthropoda</taxon>
        <taxon>Hexapoda</taxon>
        <taxon>Insecta</taxon>
        <taxon>Pterygota</taxon>
        <taxon>Neoptera</taxon>
        <taxon>Endopterygota</taxon>
        <taxon>Coleoptera</taxon>
        <taxon>Polyphaga</taxon>
        <taxon>Cucujiformia</taxon>
        <taxon>Tenebrionidae</taxon>
        <taxon>Pimeliinae</taxon>
        <taxon>Asbolus</taxon>
    </lineage>
</organism>
<dbReference type="STRING" id="1661398.A0A482VII3"/>
<dbReference type="Proteomes" id="UP000292052">
    <property type="component" value="Unassembled WGS sequence"/>
</dbReference>
<reference evidence="6 7" key="1">
    <citation type="submission" date="2017-03" db="EMBL/GenBank/DDBJ databases">
        <title>Genome of the blue death feigning beetle - Asbolus verrucosus.</title>
        <authorList>
            <person name="Rider S.D."/>
        </authorList>
    </citation>
    <scope>NUCLEOTIDE SEQUENCE [LARGE SCALE GENOMIC DNA]</scope>
    <source>
        <strain evidence="6">Butters</strain>
        <tissue evidence="6">Head and leg muscle</tissue>
    </source>
</reference>
<keyword evidence="2" id="KW-0809">Transit peptide</keyword>
<keyword evidence="4" id="KW-0786">Thiamine pyrophosphate</keyword>
<keyword evidence="7" id="KW-1185">Reference proteome</keyword>
<accession>A0A482VII3</accession>
<dbReference type="InterPro" id="IPR029061">
    <property type="entry name" value="THDP-binding"/>
</dbReference>
<feature type="domain" description="Dehydrogenase E1 component" evidence="5">
    <location>
        <begin position="6"/>
        <end position="53"/>
    </location>
</feature>
<evidence type="ECO:0000313" key="6">
    <source>
        <dbReference type="EMBL" id="RZC32426.1"/>
    </source>
</evidence>